<protein>
    <submittedName>
        <fullName evidence="1">Uncharacterized protein</fullName>
    </submittedName>
</protein>
<name>A0ACC1L678_9FUNG</name>
<keyword evidence="2" id="KW-1185">Reference proteome</keyword>
<organism evidence="1 2">
    <name type="scientific">Coemansia helicoidea</name>
    <dbReference type="NCBI Taxonomy" id="1286919"/>
    <lineage>
        <taxon>Eukaryota</taxon>
        <taxon>Fungi</taxon>
        <taxon>Fungi incertae sedis</taxon>
        <taxon>Zoopagomycota</taxon>
        <taxon>Kickxellomycotina</taxon>
        <taxon>Kickxellomycetes</taxon>
        <taxon>Kickxellales</taxon>
        <taxon>Kickxellaceae</taxon>
        <taxon>Coemansia</taxon>
    </lineage>
</organism>
<dbReference type="Proteomes" id="UP001140087">
    <property type="component" value="Unassembled WGS sequence"/>
</dbReference>
<proteinExistence type="predicted"/>
<sequence length="243" mass="27731">LTILSMDAEAGSVIYDSHGVTLTVKGDRLVKSGPEVRLQEAHNLEYVQGKVACPKLYGYHQEGEEVFIEMEYIKGKTLRNIWPTLDDEQRQRVTDNIIREMRRLHEVSNGDSRTCGINDTVIHGLLRDDGVRFEDENALNEYLVSFAKENISMEYLVRSLLPVSTRFCLNHGNLYSRNIVVKDDMSVVFINWATMGFLPEYWDAMMMFTVTPVDAKLSYDIAAAFDVSDSTLAAFHTIWAMLF</sequence>
<evidence type="ECO:0000313" key="1">
    <source>
        <dbReference type="EMBL" id="KAJ2802241.1"/>
    </source>
</evidence>
<dbReference type="EMBL" id="JANBUN010000647">
    <property type="protein sequence ID" value="KAJ2802241.1"/>
    <property type="molecule type" value="Genomic_DNA"/>
</dbReference>
<feature type="non-terminal residue" evidence="1">
    <location>
        <position position="1"/>
    </location>
</feature>
<reference evidence="1" key="1">
    <citation type="submission" date="2022-07" db="EMBL/GenBank/DDBJ databases">
        <title>Phylogenomic reconstructions and comparative analyses of Kickxellomycotina fungi.</title>
        <authorList>
            <person name="Reynolds N.K."/>
            <person name="Stajich J.E."/>
            <person name="Barry K."/>
            <person name="Grigoriev I.V."/>
            <person name="Crous P."/>
            <person name="Smith M.E."/>
        </authorList>
    </citation>
    <scope>NUCLEOTIDE SEQUENCE</scope>
    <source>
        <strain evidence="1">BCRC 34780</strain>
    </source>
</reference>
<gene>
    <name evidence="1" type="ORF">H4R21_002494</name>
</gene>
<evidence type="ECO:0000313" key="2">
    <source>
        <dbReference type="Proteomes" id="UP001140087"/>
    </source>
</evidence>
<comment type="caution">
    <text evidence="1">The sequence shown here is derived from an EMBL/GenBank/DDBJ whole genome shotgun (WGS) entry which is preliminary data.</text>
</comment>
<accession>A0ACC1L678</accession>